<dbReference type="KEGG" id="tbg:TbgDal_XI6950"/>
<dbReference type="AlphaFoldDB" id="D0A7C6"/>
<accession>D0A7C6</accession>
<dbReference type="EMBL" id="FN554974">
    <property type="protein sequence ID" value="CBH17577.1"/>
    <property type="molecule type" value="Genomic_DNA"/>
</dbReference>
<evidence type="ECO:0000313" key="1">
    <source>
        <dbReference type="EMBL" id="CBH17577.1"/>
    </source>
</evidence>
<dbReference type="Proteomes" id="UP000002316">
    <property type="component" value="Chromosome 11"/>
</dbReference>
<protein>
    <submittedName>
        <fullName evidence="1">Uncharacterized protein</fullName>
    </submittedName>
</protein>
<dbReference type="RefSeq" id="XP_011779841.1">
    <property type="nucleotide sequence ID" value="XM_011781539.1"/>
</dbReference>
<gene>
    <name evidence="1" type="ORF">TbgDal_XI6950</name>
</gene>
<name>D0A7C6_TRYB9</name>
<reference evidence="2" key="1">
    <citation type="journal article" date="2010" name="PLoS Negl. Trop. Dis.">
        <title>The genome sequence of Trypanosoma brucei gambiense, causative agent of chronic human african trypanosomiasis.</title>
        <authorList>
            <person name="Jackson A.P."/>
            <person name="Sanders M."/>
            <person name="Berry A."/>
            <person name="McQuillan J."/>
            <person name="Aslett M.A."/>
            <person name="Quail M.A."/>
            <person name="Chukualim B."/>
            <person name="Capewell P."/>
            <person name="MacLeod A."/>
            <person name="Melville S.E."/>
            <person name="Gibson W."/>
            <person name="Barry J.D."/>
            <person name="Berriman M."/>
            <person name="Hertz-Fowler C."/>
        </authorList>
    </citation>
    <scope>NUCLEOTIDE SEQUENCE [LARGE SCALE GENOMIC DNA]</scope>
    <source>
        <strain evidence="2">MHOM/CI/86/DAL972</strain>
    </source>
</reference>
<evidence type="ECO:0000313" key="2">
    <source>
        <dbReference type="Proteomes" id="UP000002316"/>
    </source>
</evidence>
<organism evidence="1 2">
    <name type="scientific">Trypanosoma brucei gambiense (strain MHOM/CI/86/DAL972)</name>
    <dbReference type="NCBI Taxonomy" id="679716"/>
    <lineage>
        <taxon>Eukaryota</taxon>
        <taxon>Discoba</taxon>
        <taxon>Euglenozoa</taxon>
        <taxon>Kinetoplastea</taxon>
        <taxon>Metakinetoplastina</taxon>
        <taxon>Trypanosomatida</taxon>
        <taxon>Trypanosomatidae</taxon>
        <taxon>Trypanosoma</taxon>
    </lineage>
</organism>
<dbReference type="GeneID" id="23867713"/>
<sequence length="100" mass="11767">MLQTYTHWGHLCEGGERTPFRPVFVHSSVFFSTNNNAKRLKTDEACVKIQVFNMSSFSHRMRIYIYIYTSHSNRFKYNGEYKTKTGEALQCLTTVIRCRS</sequence>
<proteinExistence type="predicted"/>